<dbReference type="RefSeq" id="WP_207087099.1">
    <property type="nucleotide sequence ID" value="NZ_JAFLQW010000141.1"/>
</dbReference>
<keyword evidence="2" id="KW-1185">Reference proteome</keyword>
<dbReference type="InterPro" id="IPR043129">
    <property type="entry name" value="ATPase_NBD"/>
</dbReference>
<reference evidence="1 2" key="1">
    <citation type="submission" date="2021-03" db="EMBL/GenBank/DDBJ databases">
        <title>Metabolic Capacity of the Antarctic Cyanobacterium Phormidium pseudopriestleyi that Sustains Oxygenic Photosynthesis in the Presence of Hydrogen Sulfide.</title>
        <authorList>
            <person name="Lumian J.E."/>
            <person name="Jungblut A.D."/>
            <person name="Dillon M.L."/>
            <person name="Hawes I."/>
            <person name="Doran P.T."/>
            <person name="Mackey T.J."/>
            <person name="Dick G.J."/>
            <person name="Grettenberger C.L."/>
            <person name="Sumner D.Y."/>
        </authorList>
    </citation>
    <scope>NUCLEOTIDE SEQUENCE [LARGE SCALE GENOMIC DNA]</scope>
    <source>
        <strain evidence="1 2">FRX01</strain>
    </source>
</reference>
<organism evidence="1 2">
    <name type="scientific">Phormidium pseudopriestleyi FRX01</name>
    <dbReference type="NCBI Taxonomy" id="1759528"/>
    <lineage>
        <taxon>Bacteria</taxon>
        <taxon>Bacillati</taxon>
        <taxon>Cyanobacteriota</taxon>
        <taxon>Cyanophyceae</taxon>
        <taxon>Oscillatoriophycideae</taxon>
        <taxon>Oscillatoriales</taxon>
        <taxon>Oscillatoriaceae</taxon>
        <taxon>Phormidium</taxon>
    </lineage>
</organism>
<protein>
    <recommendedName>
        <fullName evidence="3">Hsp70 family protein</fullName>
    </recommendedName>
</protein>
<gene>
    <name evidence="1" type="ORF">J0895_05410</name>
</gene>
<comment type="caution">
    <text evidence="1">The sequence shown here is derived from an EMBL/GenBank/DDBJ whole genome shotgun (WGS) entry which is preliminary data.</text>
</comment>
<sequence length="661" mass="72567">MAAPNGSAGFWYLGIDLGTTHLSAALFDRLTCQLYPLYWHPLGSQGSDPTFRLPSQVYLRSQGWWLHQFKPLLLPGIAGTKLKENARDREMHPTVVPLELLNRKRAKREVVLRSHGRSLGLSDLLDALSSLLATIAAAGVAPLAQADGLPVVEVASGSGRSRMWPQASSPRSHAVATLSSALTMATPSAAIGGAAGLEPERFPQAIAQLRGAIVSFPGSWPDSYCFNIRESILSAKLVQEPAQVLFVENAIAAWLSVLPGVGGERVTIPSVLSRQFHPQEGPGASWHRSRAVGTRYGLAIDSGATMTELALVSVPENLEELSQSHFKTRSFPYAGHGLDQDIICQLFWTEAVRRENRGYWYLGCDLELPCPGQPDGVRRMQLQQRLLEHQAGRELLAAAEEVKLALQERDVYPVTVGEFRWAIAHRELQTLVVEPFLNFLNQALNALLIETGLSAIAIERAVCTGGTAQSLSLRGWMRQKLPNATLIADPPRGNRGSGSSRIAFGLAALPLYPRVLDLNRQQYGDYFLLAELLRAINDDSPRSLREVVALVERRGIHGRSLGSRIQGFLEGDLPPGLSSSVNSVVPMPELAATTEYPLTPDIPLFEQVDGAYRVNLEQSRRLLQYLQAIATTTHQHFEDPLLLYLSEFLTPPRHHSENFSI</sequence>
<dbReference type="SUPFAM" id="SSF53067">
    <property type="entry name" value="Actin-like ATPase domain"/>
    <property type="match status" value="1"/>
</dbReference>
<dbReference type="Proteomes" id="UP000664844">
    <property type="component" value="Unassembled WGS sequence"/>
</dbReference>
<accession>A0ABS3FQB8</accession>
<dbReference type="EMBL" id="JAFLQW010000141">
    <property type="protein sequence ID" value="MBO0348552.1"/>
    <property type="molecule type" value="Genomic_DNA"/>
</dbReference>
<evidence type="ECO:0008006" key="3">
    <source>
        <dbReference type="Google" id="ProtNLM"/>
    </source>
</evidence>
<evidence type="ECO:0000313" key="2">
    <source>
        <dbReference type="Proteomes" id="UP000664844"/>
    </source>
</evidence>
<name>A0ABS3FQB8_9CYAN</name>
<proteinExistence type="predicted"/>
<evidence type="ECO:0000313" key="1">
    <source>
        <dbReference type="EMBL" id="MBO0348552.1"/>
    </source>
</evidence>